<evidence type="ECO:0000256" key="6">
    <source>
        <dbReference type="ARBA" id="ARBA00022989"/>
    </source>
</evidence>
<evidence type="ECO:0000313" key="11">
    <source>
        <dbReference type="Proteomes" id="UP000325081"/>
    </source>
</evidence>
<keyword evidence="11" id="KW-1185">Reference proteome</keyword>
<evidence type="ECO:0000256" key="8">
    <source>
        <dbReference type="RuleBase" id="RU361233"/>
    </source>
</evidence>
<proteinExistence type="inferred from homology"/>
<dbReference type="EMBL" id="BKCP01007182">
    <property type="protein sequence ID" value="GER45543.1"/>
    <property type="molecule type" value="Genomic_DNA"/>
</dbReference>
<gene>
    <name evidence="10" type="ORF">STAS_22492</name>
</gene>
<dbReference type="PANTHER" id="PTHR36488:SF8">
    <property type="entry name" value="CASP-LIKE PROTEIN 1U1"/>
    <property type="match status" value="1"/>
</dbReference>
<evidence type="ECO:0000256" key="5">
    <source>
        <dbReference type="ARBA" id="ARBA00022692"/>
    </source>
</evidence>
<dbReference type="PANTHER" id="PTHR36488">
    <property type="entry name" value="CASP-LIKE PROTEIN 1U1"/>
    <property type="match status" value="1"/>
</dbReference>
<evidence type="ECO:0000256" key="3">
    <source>
        <dbReference type="ARBA" id="ARBA00011489"/>
    </source>
</evidence>
<comment type="subcellular location">
    <subcellularLocation>
        <location evidence="1 8">Cell membrane</location>
        <topology evidence="1 8">Multi-pass membrane protein</topology>
    </subcellularLocation>
</comment>
<evidence type="ECO:0000259" key="9">
    <source>
        <dbReference type="Pfam" id="PF04535"/>
    </source>
</evidence>
<comment type="similarity">
    <text evidence="2 8">Belongs to the Casparian strip membrane proteins (CASP) family.</text>
</comment>
<evidence type="ECO:0000256" key="1">
    <source>
        <dbReference type="ARBA" id="ARBA00004651"/>
    </source>
</evidence>
<reference evidence="11" key="1">
    <citation type="journal article" date="2019" name="Curr. Biol.">
        <title>Genome Sequence of Striga asiatica Provides Insight into the Evolution of Plant Parasitism.</title>
        <authorList>
            <person name="Yoshida S."/>
            <person name="Kim S."/>
            <person name="Wafula E.K."/>
            <person name="Tanskanen J."/>
            <person name="Kim Y.M."/>
            <person name="Honaas L."/>
            <person name="Yang Z."/>
            <person name="Spallek T."/>
            <person name="Conn C.E."/>
            <person name="Ichihashi Y."/>
            <person name="Cheong K."/>
            <person name="Cui S."/>
            <person name="Der J.P."/>
            <person name="Gundlach H."/>
            <person name="Jiao Y."/>
            <person name="Hori C."/>
            <person name="Ishida J.K."/>
            <person name="Kasahara H."/>
            <person name="Kiba T."/>
            <person name="Kim M.S."/>
            <person name="Koo N."/>
            <person name="Laohavisit A."/>
            <person name="Lee Y.H."/>
            <person name="Lumba S."/>
            <person name="McCourt P."/>
            <person name="Mortimer J.C."/>
            <person name="Mutuku J.M."/>
            <person name="Nomura T."/>
            <person name="Sasaki-Sekimoto Y."/>
            <person name="Seto Y."/>
            <person name="Wang Y."/>
            <person name="Wakatake T."/>
            <person name="Sakakibara H."/>
            <person name="Demura T."/>
            <person name="Yamaguchi S."/>
            <person name="Yoneyama K."/>
            <person name="Manabe R.I."/>
            <person name="Nelson D.C."/>
            <person name="Schulman A.H."/>
            <person name="Timko M.P."/>
            <person name="dePamphilis C.W."/>
            <person name="Choi D."/>
            <person name="Shirasu K."/>
        </authorList>
    </citation>
    <scope>NUCLEOTIDE SEQUENCE [LARGE SCALE GENOMIC DNA]</scope>
    <source>
        <strain evidence="11">cv. UVA1</strain>
    </source>
</reference>
<feature type="non-terminal residue" evidence="10">
    <location>
        <position position="148"/>
    </location>
</feature>
<organism evidence="10 11">
    <name type="scientific">Striga asiatica</name>
    <name type="common">Asiatic witchweed</name>
    <name type="synonym">Buchnera asiatica</name>
    <dbReference type="NCBI Taxonomy" id="4170"/>
    <lineage>
        <taxon>Eukaryota</taxon>
        <taxon>Viridiplantae</taxon>
        <taxon>Streptophyta</taxon>
        <taxon>Embryophyta</taxon>
        <taxon>Tracheophyta</taxon>
        <taxon>Spermatophyta</taxon>
        <taxon>Magnoliopsida</taxon>
        <taxon>eudicotyledons</taxon>
        <taxon>Gunneridae</taxon>
        <taxon>Pentapetalae</taxon>
        <taxon>asterids</taxon>
        <taxon>lamiids</taxon>
        <taxon>Lamiales</taxon>
        <taxon>Orobanchaceae</taxon>
        <taxon>Buchnereae</taxon>
        <taxon>Striga</taxon>
    </lineage>
</organism>
<evidence type="ECO:0000256" key="7">
    <source>
        <dbReference type="ARBA" id="ARBA00023136"/>
    </source>
</evidence>
<dbReference type="InterPro" id="IPR006459">
    <property type="entry name" value="CASP/CASPL"/>
</dbReference>
<dbReference type="AlphaFoldDB" id="A0A5A7QJN1"/>
<accession>A0A5A7QJN1</accession>
<dbReference type="OrthoDB" id="912656at2759"/>
<evidence type="ECO:0000256" key="4">
    <source>
        <dbReference type="ARBA" id="ARBA00022475"/>
    </source>
</evidence>
<dbReference type="Proteomes" id="UP000325081">
    <property type="component" value="Unassembled WGS sequence"/>
</dbReference>
<comment type="caution">
    <text evidence="10">The sequence shown here is derived from an EMBL/GenBank/DDBJ whole genome shotgun (WGS) entry which is preliminary data.</text>
</comment>
<evidence type="ECO:0000256" key="2">
    <source>
        <dbReference type="ARBA" id="ARBA00007651"/>
    </source>
</evidence>
<feature type="transmembrane region" description="Helical" evidence="8">
    <location>
        <begin position="122"/>
        <end position="147"/>
    </location>
</feature>
<sequence length="148" mass="16043">MATGKSMKSIVMRAIVVLSFMIAAIIMFIAHEKVCNAQFATVSVKYLDWDAFLLCVVVDCIGCVYNLIVLLIPGGSQLWKTVIVLDVIVDIVVVGSLGAGWQTYSLVKKGNTKAAWCSICSVVPIFCNKLLASLIVSTTAFFFSILLL</sequence>
<feature type="transmembrane region" description="Helical" evidence="8">
    <location>
        <begin position="12"/>
        <end position="31"/>
    </location>
</feature>
<keyword evidence="4 8" id="KW-1003">Cell membrane</keyword>
<keyword evidence="6 8" id="KW-1133">Transmembrane helix</keyword>
<feature type="transmembrane region" description="Helical" evidence="8">
    <location>
        <begin position="51"/>
        <end position="71"/>
    </location>
</feature>
<dbReference type="Pfam" id="PF04535">
    <property type="entry name" value="CASP_dom"/>
    <property type="match status" value="1"/>
</dbReference>
<keyword evidence="7 8" id="KW-0472">Membrane</keyword>
<feature type="domain" description="Casparian strip membrane protein" evidence="9">
    <location>
        <begin position="8"/>
        <end position="143"/>
    </location>
</feature>
<keyword evidence="5 8" id="KW-0812">Transmembrane</keyword>
<comment type="subunit">
    <text evidence="3 8">Homodimer and heterodimers.</text>
</comment>
<dbReference type="NCBIfam" id="TIGR01569">
    <property type="entry name" value="A_tha_TIGR01569"/>
    <property type="match status" value="1"/>
</dbReference>
<dbReference type="InterPro" id="IPR006702">
    <property type="entry name" value="CASP_dom"/>
</dbReference>
<dbReference type="GO" id="GO:0005886">
    <property type="term" value="C:plasma membrane"/>
    <property type="evidence" value="ECO:0007669"/>
    <property type="project" value="UniProtKB-SubCell"/>
</dbReference>
<dbReference type="InterPro" id="IPR044173">
    <property type="entry name" value="CASPL"/>
</dbReference>
<feature type="transmembrane region" description="Helical" evidence="8">
    <location>
        <begin position="83"/>
        <end position="102"/>
    </location>
</feature>
<protein>
    <recommendedName>
        <fullName evidence="8">CASP-like protein</fullName>
    </recommendedName>
</protein>
<name>A0A5A7QJN1_STRAF</name>
<evidence type="ECO:0000313" key="10">
    <source>
        <dbReference type="EMBL" id="GER45543.1"/>
    </source>
</evidence>